<dbReference type="PANTHER" id="PTHR35093:SF8">
    <property type="entry name" value="OUTER MEMBRANE PROTEIN NMB0088-RELATED"/>
    <property type="match status" value="1"/>
</dbReference>
<keyword evidence="3" id="KW-1134">Transmembrane beta strand</keyword>
<accession>A0A2M8H9U0</accession>
<dbReference type="AlphaFoldDB" id="A0A2M8H9U0"/>
<evidence type="ECO:0000256" key="7">
    <source>
        <dbReference type="ARBA" id="ARBA00023237"/>
    </source>
</evidence>
<evidence type="ECO:0000256" key="8">
    <source>
        <dbReference type="SAM" id="SignalP"/>
    </source>
</evidence>
<evidence type="ECO:0000313" key="9">
    <source>
        <dbReference type="EMBL" id="PJC93319.1"/>
    </source>
</evidence>
<feature type="chain" id="PRO_5014637318" evidence="8">
    <location>
        <begin position="30"/>
        <end position="404"/>
    </location>
</feature>
<dbReference type="SUPFAM" id="SSF56935">
    <property type="entry name" value="Porins"/>
    <property type="match status" value="1"/>
</dbReference>
<evidence type="ECO:0000256" key="4">
    <source>
        <dbReference type="ARBA" id="ARBA00022692"/>
    </source>
</evidence>
<reference evidence="9 10" key="1">
    <citation type="submission" date="2017-11" db="EMBL/GenBank/DDBJ databases">
        <title>Draft genome sequence of environmental isolate Aeromonas lusitania sp. nov. MDC 2473.</title>
        <authorList>
            <person name="Colston S.M."/>
            <person name="Navarro A."/>
            <person name="Martinez-Murcia A.J."/>
            <person name="Graf J."/>
        </authorList>
    </citation>
    <scope>NUCLEOTIDE SEQUENCE [LARGE SCALE GENOMIC DNA]</scope>
    <source>
        <strain evidence="9 10">MDC 2473</strain>
    </source>
</reference>
<keyword evidence="4" id="KW-0812">Transmembrane</keyword>
<dbReference type="GO" id="GO:0015483">
    <property type="term" value="F:long-chain fatty acid transporting porin activity"/>
    <property type="evidence" value="ECO:0007669"/>
    <property type="project" value="TreeGrafter"/>
</dbReference>
<keyword evidence="10" id="KW-1185">Reference proteome</keyword>
<dbReference type="PANTHER" id="PTHR35093">
    <property type="entry name" value="OUTER MEMBRANE PROTEIN NMB0088-RELATED"/>
    <property type="match status" value="1"/>
</dbReference>
<keyword evidence="5 8" id="KW-0732">Signal</keyword>
<keyword evidence="7" id="KW-0998">Cell outer membrane</keyword>
<proteinExistence type="inferred from homology"/>
<evidence type="ECO:0000256" key="2">
    <source>
        <dbReference type="ARBA" id="ARBA00008163"/>
    </source>
</evidence>
<dbReference type="Proteomes" id="UP000232060">
    <property type="component" value="Unassembled WGS sequence"/>
</dbReference>
<organism evidence="9 10">
    <name type="scientific">Aeromonas lusitana</name>
    <dbReference type="NCBI Taxonomy" id="931529"/>
    <lineage>
        <taxon>Bacteria</taxon>
        <taxon>Pseudomonadati</taxon>
        <taxon>Pseudomonadota</taxon>
        <taxon>Gammaproteobacteria</taxon>
        <taxon>Aeromonadales</taxon>
        <taxon>Aeromonadaceae</taxon>
        <taxon>Aeromonas</taxon>
    </lineage>
</organism>
<evidence type="ECO:0000313" key="10">
    <source>
        <dbReference type="Proteomes" id="UP000232060"/>
    </source>
</evidence>
<evidence type="ECO:0000256" key="1">
    <source>
        <dbReference type="ARBA" id="ARBA00004571"/>
    </source>
</evidence>
<evidence type="ECO:0000256" key="6">
    <source>
        <dbReference type="ARBA" id="ARBA00023136"/>
    </source>
</evidence>
<evidence type="ECO:0000256" key="3">
    <source>
        <dbReference type="ARBA" id="ARBA00022452"/>
    </source>
</evidence>
<name>A0A2M8H9U0_9GAMM</name>
<comment type="subcellular location">
    <subcellularLocation>
        <location evidence="1">Cell outer membrane</location>
        <topology evidence="1">Multi-pass membrane protein</topology>
    </subcellularLocation>
</comment>
<dbReference type="GO" id="GO:0009279">
    <property type="term" value="C:cell outer membrane"/>
    <property type="evidence" value="ECO:0007669"/>
    <property type="project" value="UniProtKB-SubCell"/>
</dbReference>
<dbReference type="OrthoDB" id="19849at2"/>
<comment type="similarity">
    <text evidence="2">Belongs to the OmpP1/FadL family.</text>
</comment>
<comment type="caution">
    <text evidence="9">The sequence shown here is derived from an EMBL/GenBank/DDBJ whole genome shotgun (WGS) entry which is preliminary data.</text>
</comment>
<keyword evidence="6" id="KW-0472">Membrane</keyword>
<gene>
    <name evidence="9" type="ORF">CUC44_10280</name>
</gene>
<dbReference type="Pfam" id="PF03349">
    <property type="entry name" value="Toluene_X"/>
    <property type="match status" value="1"/>
</dbReference>
<dbReference type="InterPro" id="IPR005017">
    <property type="entry name" value="OMPP1/FadL/TodX"/>
</dbReference>
<evidence type="ECO:0000256" key="5">
    <source>
        <dbReference type="ARBA" id="ARBA00022729"/>
    </source>
</evidence>
<sequence>MRRINTSKKVMSLWLLPLGMLLTSQGQTAGLYLYETGTNDLGLATAGMAARAQDATVQFMNPAGLSHLEGSNLTVAGQMLYGDAPYDLTDPAQEDIDTVIGWFPAASLYYSQQIDEHWSAGIASYGNFGLGLDYGDWAGKQLVKEATLIGLTLQPSLAYRIDKHWSLGAGLGINYGLFSLTREPDQGVQKQDDTDWAFNAKLGILYELNAGTRFGLGYSSEMQYHFDIDREVSFQRPNMPAIKATIPVATLVNSPQQLMLSGYHEFATDWAVMGNLGWQDWSHYNDNQVTVFERSLAETILYQDTYHLAAGLQHKLTPRWTLNGGLAYDSSAYRDQNNTALTVPSGAALRLGTGATYAFTAQDTLGAGFEYVHVESASVNEGALSGHYPTPALYFFAVNYNTRF</sequence>
<dbReference type="Gene3D" id="2.40.160.60">
    <property type="entry name" value="Outer membrane protein transport protein (OMPP1/FadL/TodX)"/>
    <property type="match status" value="1"/>
</dbReference>
<feature type="signal peptide" evidence="8">
    <location>
        <begin position="1"/>
        <end position="29"/>
    </location>
</feature>
<dbReference type="EMBL" id="PGCP01000014">
    <property type="protein sequence ID" value="PJC93319.1"/>
    <property type="molecule type" value="Genomic_DNA"/>
</dbReference>
<protein>
    <submittedName>
        <fullName evidence="9">Fatty acid transporter</fullName>
    </submittedName>
</protein>